<feature type="coiled-coil region" evidence="11">
    <location>
        <begin position="1050"/>
        <end position="1101"/>
    </location>
</feature>
<dbReference type="FunFam" id="1.20.58.530:FF:000002">
    <property type="entry name" value="Class V myosin"/>
    <property type="match status" value="1"/>
</dbReference>
<accession>A0A8C0V8H9</accession>
<dbReference type="InterPro" id="IPR058662">
    <property type="entry name" value="Myo5a/b_dom"/>
</dbReference>
<dbReference type="PROSITE" id="PS51456">
    <property type="entry name" value="MYOSIN_MOTOR"/>
    <property type="match status" value="1"/>
</dbReference>
<feature type="coiled-coil region" evidence="11">
    <location>
        <begin position="1129"/>
        <end position="1246"/>
    </location>
</feature>
<keyword evidence="3 10" id="KW-0547">Nucleotide-binding</keyword>
<dbReference type="PANTHER" id="PTHR13140">
    <property type="entry name" value="MYOSIN"/>
    <property type="match status" value="1"/>
</dbReference>
<dbReference type="Ensembl" id="ENSCCET00000030330.1">
    <property type="protein sequence ID" value="ENSCCEP00000019988.1"/>
    <property type="gene ID" value="ENSCCEG00000017638.1"/>
</dbReference>
<feature type="region of interest" description="Disordered" evidence="12">
    <location>
        <begin position="1101"/>
        <end position="1120"/>
    </location>
</feature>
<dbReference type="Proteomes" id="UP000694410">
    <property type="component" value="Unplaced"/>
</dbReference>
<dbReference type="Pfam" id="PF00612">
    <property type="entry name" value="IQ"/>
    <property type="match status" value="5"/>
</dbReference>
<dbReference type="Gene3D" id="3.40.850.10">
    <property type="entry name" value="Kinesin motor domain"/>
    <property type="match status" value="1"/>
</dbReference>
<dbReference type="PANTHER" id="PTHR13140:SF356">
    <property type="entry name" value="UNCONVENTIONAL MYOSIN-VB"/>
    <property type="match status" value="1"/>
</dbReference>
<evidence type="ECO:0000256" key="12">
    <source>
        <dbReference type="SAM" id="MobiDB-lite"/>
    </source>
</evidence>
<dbReference type="Pfam" id="PF00063">
    <property type="entry name" value="Myosin_head"/>
    <property type="match status" value="1"/>
</dbReference>
<sequence>MEPPSTSLLPHLGGCWPWLMMNCQGVWIPDPDEVWRSAEIIKDYKEGDKSLQLKLEDETLYEYPIDLQGNELPFLRNPDILVGQNDLTALSYLHEPAVLHNLKVRFLESNHIYTYCGIVLVAINPYEQLPIYEQDVIYAYSGQNMGDMDPHIFAVAEEAYKQMARDEKNQSIIVSGESGAGKTVSAKYAMRFFATVGGSASETNIEAKVLASSPIMEAIGNAKTTRNDNSSRFGKYIQIGFDKRYHIIGANMRTYLLEKSRVVFQAEDERNYHIFYQLCASSSLPEFKDLGLTCAEDFFYTSQGGDTSIDGVDDADDFEKTRHAFTLLGVKESHQMTIFRIIAAILHLGNLEIQGERDGEACSVSSEDEHLSNFCSLLGVEHSQMQHWLCHRKLVTTAETYVKSMSLHQVVNARNALAKHIYAQLFNWIVQHINKALHTTVKQHSFIGVLDIYGFETFEVNSFEQFCINYANEKLQQQFNSHVFKLEQEEYMKEGIPWTLIDFYDNQPCIDLIEAKLGILDLLDEECKVPKGTDQNWAQKLYDRHATSQHFQKPRMSNTSFIILHFADKVEYQSEGFLEKNRDTVYEEQINILKASKVKMVADLFQEEKEAVPATAVRKGTPRISVRSARPAFKAANKEHRKTVGHQFRNSLHLLMETLNATTPHYVRCIKPNDEKLPFKFDPKRAVQQLRACGVLETIRISAAGFPSRWSYPDFFNRYRVLMNKRDLCKNDKRQICQTLLEDLIKDPDKFQFGRTKIFFRAGQVAYLEKLRADKFRAATIMIQKTVRGWLQRAKYQRLRRATLTLQCYARRHLARRWHLRRTRAAIILQKQYRMLRMRQAFLRVRNATLTIQAFARGMFVRRIYHQMLVEHKATILQKYARGWLARTRARRQLQALRIEARSAQHLKKLNIGMENKVVQLQRKVDEQNKENKLLNEQLSMLTSAHSSEVEKLKKELQQYQQTQQGDGNQLLSLQEEMERLRMELERAHGEREVMEDSHSKERDLLRKVRLSVCLPQVVSSGGCTGESSHFTTLKGSVCSLIIISVAESHEFARNTAEENIQMKKELEEERSRYQNLVKEYASLEQRYDNLRDEMTIIKQTPGHRRNPSNQSSLEREGRGKAAMDMTLFLKLQKRVRELELERRKLQAQLEKKEQEIKKSQARDEQCSIREAHLAFQFCKRQELESENKKLKNELNELRKAIADHAMQNNSSNDVQDSYNLLLNQLKSANEELEVRKEEVLILRSQIMKAAQQKETGENMVKERVMDFLFLLPLCWWLPEQCHFCSGGQDGTGRSCRVVQGYRRSCLGMRCSPWHFRQPRIICAMVLPEGAYLHT</sequence>
<dbReference type="SUPFAM" id="SSF52540">
    <property type="entry name" value="P-loop containing nucleoside triphosphate hydrolases"/>
    <property type="match status" value="1"/>
</dbReference>
<dbReference type="InterPro" id="IPR004009">
    <property type="entry name" value="SH3_Myosin"/>
</dbReference>
<dbReference type="PROSITE" id="PS51844">
    <property type="entry name" value="SH3_LIKE"/>
    <property type="match status" value="1"/>
</dbReference>
<dbReference type="InterPro" id="IPR001609">
    <property type="entry name" value="Myosin_head_motor_dom-like"/>
</dbReference>
<keyword evidence="5" id="KW-0112">Calmodulin-binding</keyword>
<dbReference type="PRINTS" id="PR00193">
    <property type="entry name" value="MYOSINHEAVY"/>
</dbReference>
<gene>
    <name evidence="15" type="primary">LOC111941036</name>
</gene>
<feature type="domain" description="Myosin motor" evidence="13">
    <location>
        <begin position="82"/>
        <end position="773"/>
    </location>
</feature>
<evidence type="ECO:0000256" key="11">
    <source>
        <dbReference type="SAM" id="Coils"/>
    </source>
</evidence>
<feature type="coiled-coil region" evidence="11">
    <location>
        <begin position="887"/>
        <end position="998"/>
    </location>
</feature>
<keyword evidence="9 10" id="KW-0009">Actin-binding</keyword>
<dbReference type="GO" id="GO:0005524">
    <property type="term" value="F:ATP binding"/>
    <property type="evidence" value="ECO:0007669"/>
    <property type="project" value="UniProtKB-UniRule"/>
</dbReference>
<keyword evidence="7 10" id="KW-0518">Myosin</keyword>
<keyword evidence="16" id="KW-1185">Reference proteome</keyword>
<dbReference type="GO" id="GO:0000146">
    <property type="term" value="F:microfilament motor activity"/>
    <property type="evidence" value="ECO:0007669"/>
    <property type="project" value="TreeGrafter"/>
</dbReference>
<dbReference type="FunFam" id="3.30.70.1590:FF:000003">
    <property type="entry name" value="Myosin-Va isoform 1"/>
    <property type="match status" value="1"/>
</dbReference>
<keyword evidence="2" id="KW-0677">Repeat</keyword>
<protein>
    <submittedName>
        <fullName evidence="15">Unconventional myosin-Vb-like</fullName>
    </submittedName>
</protein>
<dbReference type="GO" id="GO:0016020">
    <property type="term" value="C:membrane"/>
    <property type="evidence" value="ECO:0007669"/>
    <property type="project" value="TreeGrafter"/>
</dbReference>
<comment type="similarity">
    <text evidence="1 10">Belongs to the TRAFAC class myosin-kinesin ATPase superfamily. Myosin family.</text>
</comment>
<evidence type="ECO:0000256" key="3">
    <source>
        <dbReference type="ARBA" id="ARBA00022741"/>
    </source>
</evidence>
<dbReference type="Gene3D" id="1.20.5.190">
    <property type="match status" value="2"/>
</dbReference>
<evidence type="ECO:0000259" key="14">
    <source>
        <dbReference type="PROSITE" id="PS51844"/>
    </source>
</evidence>
<evidence type="ECO:0000256" key="1">
    <source>
        <dbReference type="ARBA" id="ARBA00008314"/>
    </source>
</evidence>
<dbReference type="SMART" id="SM00242">
    <property type="entry name" value="MYSc"/>
    <property type="match status" value="1"/>
</dbReference>
<dbReference type="InterPro" id="IPR000048">
    <property type="entry name" value="IQ_motif_EF-hand-BS"/>
</dbReference>
<evidence type="ECO:0000256" key="10">
    <source>
        <dbReference type="PROSITE-ProRule" id="PRU00782"/>
    </source>
</evidence>
<organism evidence="15 16">
    <name type="scientific">Cyanistes caeruleus</name>
    <name type="common">Eurasian blue tit</name>
    <name type="synonym">Parus caeruleus</name>
    <dbReference type="NCBI Taxonomy" id="156563"/>
    <lineage>
        <taxon>Eukaryota</taxon>
        <taxon>Metazoa</taxon>
        <taxon>Chordata</taxon>
        <taxon>Craniata</taxon>
        <taxon>Vertebrata</taxon>
        <taxon>Euteleostomi</taxon>
        <taxon>Archelosauria</taxon>
        <taxon>Archosauria</taxon>
        <taxon>Dinosauria</taxon>
        <taxon>Saurischia</taxon>
        <taxon>Theropoda</taxon>
        <taxon>Coelurosauria</taxon>
        <taxon>Aves</taxon>
        <taxon>Neognathae</taxon>
        <taxon>Neoaves</taxon>
        <taxon>Telluraves</taxon>
        <taxon>Australaves</taxon>
        <taxon>Passeriformes</taxon>
        <taxon>Paridae</taxon>
        <taxon>Cyanistes</taxon>
    </lineage>
</organism>
<evidence type="ECO:0000313" key="15">
    <source>
        <dbReference type="Ensembl" id="ENSCCEP00000019988.1"/>
    </source>
</evidence>
<evidence type="ECO:0000256" key="6">
    <source>
        <dbReference type="ARBA" id="ARBA00023054"/>
    </source>
</evidence>
<evidence type="ECO:0000313" key="16">
    <source>
        <dbReference type="Proteomes" id="UP000694410"/>
    </source>
</evidence>
<evidence type="ECO:0000256" key="8">
    <source>
        <dbReference type="ARBA" id="ARBA00023175"/>
    </source>
</evidence>
<proteinExistence type="inferred from homology"/>
<keyword evidence="8 10" id="KW-0505">Motor protein</keyword>
<dbReference type="InterPro" id="IPR027417">
    <property type="entry name" value="P-loop_NTPase"/>
</dbReference>
<dbReference type="Gene3D" id="3.30.70.1590">
    <property type="match status" value="1"/>
</dbReference>
<evidence type="ECO:0000256" key="5">
    <source>
        <dbReference type="ARBA" id="ARBA00022860"/>
    </source>
</evidence>
<dbReference type="GO" id="GO:0005737">
    <property type="term" value="C:cytoplasm"/>
    <property type="evidence" value="ECO:0007669"/>
    <property type="project" value="TreeGrafter"/>
</dbReference>
<dbReference type="GO" id="GO:0005516">
    <property type="term" value="F:calmodulin binding"/>
    <property type="evidence" value="ECO:0007669"/>
    <property type="project" value="UniProtKB-KW"/>
</dbReference>
<dbReference type="Pfam" id="PF25966">
    <property type="entry name" value="Myo5a"/>
    <property type="match status" value="1"/>
</dbReference>
<dbReference type="GO" id="GO:0007015">
    <property type="term" value="P:actin filament organization"/>
    <property type="evidence" value="ECO:0007669"/>
    <property type="project" value="TreeGrafter"/>
</dbReference>
<name>A0A8C0V8H9_CYACU</name>
<dbReference type="Gene3D" id="1.20.120.720">
    <property type="entry name" value="Myosin VI head, motor domain, U50 subdomain"/>
    <property type="match status" value="1"/>
</dbReference>
<feature type="domain" description="Myosin N-terminal SH3-like" evidence="14">
    <location>
        <begin position="21"/>
        <end position="73"/>
    </location>
</feature>
<evidence type="ECO:0000259" key="13">
    <source>
        <dbReference type="PROSITE" id="PS51456"/>
    </source>
</evidence>
<dbReference type="GO" id="GO:0051015">
    <property type="term" value="F:actin filament binding"/>
    <property type="evidence" value="ECO:0007669"/>
    <property type="project" value="TreeGrafter"/>
</dbReference>
<dbReference type="InterPro" id="IPR036103">
    <property type="entry name" value="MYSc_Myo5"/>
</dbReference>
<dbReference type="Gene3D" id="1.10.10.820">
    <property type="match status" value="1"/>
</dbReference>
<dbReference type="GO" id="GO:0016459">
    <property type="term" value="C:myosin complex"/>
    <property type="evidence" value="ECO:0007669"/>
    <property type="project" value="UniProtKB-KW"/>
</dbReference>
<keyword evidence="4 10" id="KW-0067">ATP-binding</keyword>
<feature type="region of interest" description="Actin-binding" evidence="10">
    <location>
        <begin position="652"/>
        <end position="674"/>
    </location>
</feature>
<evidence type="ECO:0000256" key="7">
    <source>
        <dbReference type="ARBA" id="ARBA00023123"/>
    </source>
</evidence>
<dbReference type="CDD" id="cd01380">
    <property type="entry name" value="MYSc_Myo5"/>
    <property type="match status" value="1"/>
</dbReference>
<evidence type="ECO:0000256" key="2">
    <source>
        <dbReference type="ARBA" id="ARBA00022737"/>
    </source>
</evidence>
<keyword evidence="6 11" id="KW-0175">Coiled coil</keyword>
<feature type="binding site" evidence="10">
    <location>
        <begin position="176"/>
        <end position="183"/>
    </location>
    <ligand>
        <name>ATP</name>
        <dbReference type="ChEBI" id="CHEBI:30616"/>
    </ligand>
</feature>
<dbReference type="Gene3D" id="1.20.58.530">
    <property type="match status" value="1"/>
</dbReference>
<reference evidence="15" key="1">
    <citation type="submission" date="2025-08" db="UniProtKB">
        <authorList>
            <consortium name="Ensembl"/>
        </authorList>
    </citation>
    <scope>IDENTIFICATION</scope>
</reference>
<evidence type="ECO:0000256" key="4">
    <source>
        <dbReference type="ARBA" id="ARBA00022840"/>
    </source>
</evidence>
<reference evidence="15" key="2">
    <citation type="submission" date="2025-09" db="UniProtKB">
        <authorList>
            <consortium name="Ensembl"/>
        </authorList>
    </citation>
    <scope>IDENTIFICATION</scope>
</reference>
<dbReference type="SMART" id="SM00015">
    <property type="entry name" value="IQ"/>
    <property type="match status" value="5"/>
</dbReference>
<dbReference type="FunFam" id="1.10.10.820:FF:000001">
    <property type="entry name" value="Myosin heavy chain"/>
    <property type="match status" value="1"/>
</dbReference>
<dbReference type="PROSITE" id="PS50096">
    <property type="entry name" value="IQ"/>
    <property type="match status" value="4"/>
</dbReference>
<evidence type="ECO:0000256" key="9">
    <source>
        <dbReference type="ARBA" id="ARBA00023203"/>
    </source>
</evidence>
<dbReference type="FunFam" id="1.20.120.720:FF:000016">
    <property type="entry name" value="Myosin VB"/>
    <property type="match status" value="1"/>
</dbReference>
<dbReference type="InterPro" id="IPR036961">
    <property type="entry name" value="Kinesin_motor_dom_sf"/>
</dbReference>